<evidence type="ECO:0000313" key="1">
    <source>
        <dbReference type="EMBL" id="AFX99171.1"/>
    </source>
</evidence>
<dbReference type="EMBL" id="CP003539">
    <property type="protein sequence ID" value="AFX99171.1"/>
    <property type="molecule type" value="Genomic_DNA"/>
</dbReference>
<proteinExistence type="predicted"/>
<organism evidence="1 2">
    <name type="scientific">Candidatus Endolissoclinum faulkneri L2</name>
    <dbReference type="NCBI Taxonomy" id="1193729"/>
    <lineage>
        <taxon>Bacteria</taxon>
        <taxon>Pseudomonadati</taxon>
        <taxon>Pseudomonadota</taxon>
        <taxon>Alphaproteobacteria</taxon>
        <taxon>Rhodospirillales</taxon>
        <taxon>Rhodospirillaceae</taxon>
        <taxon>Candidatus Endolissoclinum</taxon>
    </lineage>
</organism>
<keyword evidence="2" id="KW-1185">Reference proteome</keyword>
<dbReference type="AlphaFoldDB" id="K7ZD43"/>
<dbReference type="HOGENOM" id="CLU_3286556_0_0_5"/>
<reference evidence="1 2" key="1">
    <citation type="journal article" date="2012" name="Proc. Natl. Acad. Sci. U.S.A.">
        <title>Genome streamlining and chemical defense in a coral reef symbiosis.</title>
        <authorList>
            <person name="Kwan J.C."/>
            <person name="Donia M.S."/>
            <person name="Han A.W."/>
            <person name="Hirose E."/>
            <person name="Haygood M.G."/>
            <person name="Schmidt E.W."/>
        </authorList>
    </citation>
    <scope>NUCLEOTIDE SEQUENCE [LARGE SCALE GENOMIC DNA]</scope>
    <source>
        <strain evidence="1 2">L2</strain>
    </source>
</reference>
<gene>
    <name evidence="1" type="ORF">A1OE_990</name>
</gene>
<sequence>MIRKQLAIVYNKCITSESAILKLNIVQSFCHKITLFLIKS</sequence>
<dbReference type="KEGG" id="thal:A1OE_990"/>
<protein>
    <submittedName>
        <fullName evidence="1">Uncharacterized protein</fullName>
    </submittedName>
</protein>
<accession>K7ZD43</accession>
<dbReference type="Proteomes" id="UP000010077">
    <property type="component" value="Chromosome"/>
</dbReference>
<evidence type="ECO:0000313" key="2">
    <source>
        <dbReference type="Proteomes" id="UP000010077"/>
    </source>
</evidence>
<name>K7ZD43_9PROT</name>